<evidence type="ECO:0000256" key="1">
    <source>
        <dbReference type="ARBA" id="ARBA00023015"/>
    </source>
</evidence>
<dbReference type="GO" id="GO:0005829">
    <property type="term" value="C:cytosol"/>
    <property type="evidence" value="ECO:0007669"/>
    <property type="project" value="TreeGrafter"/>
</dbReference>
<feature type="domain" description="HTH cro/C1-type" evidence="4">
    <location>
        <begin position="38"/>
        <end position="62"/>
    </location>
</feature>
<dbReference type="InterPro" id="IPR001387">
    <property type="entry name" value="Cro/C1-type_HTH"/>
</dbReference>
<dbReference type="PANTHER" id="PTHR30154:SF34">
    <property type="entry name" value="TRANSCRIPTIONAL REGULATOR AZLB"/>
    <property type="match status" value="1"/>
</dbReference>
<accession>A0A1N6E1U0</accession>
<keyword evidence="7" id="KW-1185">Reference proteome</keyword>
<keyword evidence="3" id="KW-0804">Transcription</keyword>
<dbReference type="PANTHER" id="PTHR30154">
    <property type="entry name" value="LEUCINE-RESPONSIVE REGULATORY PROTEIN"/>
    <property type="match status" value="1"/>
</dbReference>
<sequence length="168" mass="18617">MRAISSDIDSWDGKIFHSDTLNEQFGKNLVSATDRTLIAALRADARLSITELAERAGVSRATARARLDALMAEGRIRRFTIETDTDLDGAVRAITLIELQGSMSRKVIRALSNIAEVWRIHSTNGAWDLVVEVRTETLPDFDRVLREIREVPGVLNSQSSILLSRVSG</sequence>
<evidence type="ECO:0000259" key="5">
    <source>
        <dbReference type="PROSITE" id="PS50956"/>
    </source>
</evidence>
<keyword evidence="1" id="KW-0805">Transcription regulation</keyword>
<feature type="domain" description="HTH asnC-type" evidence="5">
    <location>
        <begin position="30"/>
        <end position="91"/>
    </location>
</feature>
<evidence type="ECO:0000259" key="4">
    <source>
        <dbReference type="PROSITE" id="PS50943"/>
    </source>
</evidence>
<dbReference type="AlphaFoldDB" id="A0A1N6E1U0"/>
<dbReference type="SUPFAM" id="SSF54909">
    <property type="entry name" value="Dimeric alpha+beta barrel"/>
    <property type="match status" value="1"/>
</dbReference>
<dbReference type="SUPFAM" id="SSF46785">
    <property type="entry name" value="Winged helix' DNA-binding domain"/>
    <property type="match status" value="1"/>
</dbReference>
<dbReference type="OrthoDB" id="9809462at2"/>
<dbReference type="GO" id="GO:0043565">
    <property type="term" value="F:sequence-specific DNA binding"/>
    <property type="evidence" value="ECO:0007669"/>
    <property type="project" value="InterPro"/>
</dbReference>
<dbReference type="PRINTS" id="PR00033">
    <property type="entry name" value="HTHASNC"/>
</dbReference>
<protein>
    <submittedName>
        <fullName evidence="6">DNA-binding transcriptional regulator, Lrp family</fullName>
    </submittedName>
</protein>
<dbReference type="STRING" id="1217970.SAMN05444002_0241"/>
<reference evidence="7" key="1">
    <citation type="submission" date="2016-11" db="EMBL/GenBank/DDBJ databases">
        <authorList>
            <person name="Varghese N."/>
            <person name="Submissions S."/>
        </authorList>
    </citation>
    <scope>NUCLEOTIDE SEQUENCE [LARGE SCALE GENOMIC DNA]</scope>
    <source>
        <strain evidence="7">DSM 29440</strain>
    </source>
</reference>
<dbReference type="InterPro" id="IPR036390">
    <property type="entry name" value="WH_DNA-bd_sf"/>
</dbReference>
<dbReference type="Proteomes" id="UP000184932">
    <property type="component" value="Unassembled WGS sequence"/>
</dbReference>
<dbReference type="Gene3D" id="3.30.70.920">
    <property type="match status" value="1"/>
</dbReference>
<evidence type="ECO:0000256" key="3">
    <source>
        <dbReference type="ARBA" id="ARBA00023163"/>
    </source>
</evidence>
<dbReference type="GO" id="GO:0043200">
    <property type="term" value="P:response to amino acid"/>
    <property type="evidence" value="ECO:0007669"/>
    <property type="project" value="TreeGrafter"/>
</dbReference>
<dbReference type="InterPro" id="IPR019888">
    <property type="entry name" value="Tscrpt_reg_AsnC-like"/>
</dbReference>
<dbReference type="PROSITE" id="PS50956">
    <property type="entry name" value="HTH_ASNC_2"/>
    <property type="match status" value="1"/>
</dbReference>
<dbReference type="InterPro" id="IPR011008">
    <property type="entry name" value="Dimeric_a/b-barrel"/>
</dbReference>
<dbReference type="InterPro" id="IPR036388">
    <property type="entry name" value="WH-like_DNA-bd_sf"/>
</dbReference>
<dbReference type="SMART" id="SM00344">
    <property type="entry name" value="HTH_ASNC"/>
    <property type="match status" value="1"/>
</dbReference>
<keyword evidence="2 6" id="KW-0238">DNA-binding</keyword>
<evidence type="ECO:0000313" key="6">
    <source>
        <dbReference type="EMBL" id="SIN76961.1"/>
    </source>
</evidence>
<dbReference type="Gene3D" id="1.10.10.10">
    <property type="entry name" value="Winged helix-like DNA-binding domain superfamily/Winged helix DNA-binding domain"/>
    <property type="match status" value="1"/>
</dbReference>
<gene>
    <name evidence="6" type="ORF">SAMN05444002_0241</name>
</gene>
<dbReference type="Pfam" id="PF01037">
    <property type="entry name" value="AsnC_trans_reg"/>
    <property type="match status" value="1"/>
</dbReference>
<dbReference type="InterPro" id="IPR019887">
    <property type="entry name" value="Tscrpt_reg_AsnC/Lrp_C"/>
</dbReference>
<dbReference type="InterPro" id="IPR000485">
    <property type="entry name" value="AsnC-type_HTH_dom"/>
</dbReference>
<proteinExistence type="predicted"/>
<dbReference type="EMBL" id="FSRL01000001">
    <property type="protein sequence ID" value="SIN76961.1"/>
    <property type="molecule type" value="Genomic_DNA"/>
</dbReference>
<organism evidence="6 7">
    <name type="scientific">Vannielia litorea</name>
    <dbReference type="NCBI Taxonomy" id="1217970"/>
    <lineage>
        <taxon>Bacteria</taxon>
        <taxon>Pseudomonadati</taxon>
        <taxon>Pseudomonadota</taxon>
        <taxon>Alphaproteobacteria</taxon>
        <taxon>Rhodobacterales</taxon>
        <taxon>Paracoccaceae</taxon>
        <taxon>Vannielia</taxon>
    </lineage>
</organism>
<evidence type="ECO:0000313" key="7">
    <source>
        <dbReference type="Proteomes" id="UP000184932"/>
    </source>
</evidence>
<dbReference type="Pfam" id="PF13412">
    <property type="entry name" value="HTH_24"/>
    <property type="match status" value="1"/>
</dbReference>
<name>A0A1N6E1U0_9RHOB</name>
<evidence type="ECO:0000256" key="2">
    <source>
        <dbReference type="ARBA" id="ARBA00023125"/>
    </source>
</evidence>
<dbReference type="PROSITE" id="PS50943">
    <property type="entry name" value="HTH_CROC1"/>
    <property type="match status" value="1"/>
</dbReference>